<evidence type="ECO:0000256" key="1">
    <source>
        <dbReference type="PROSITE-ProRule" id="PRU00042"/>
    </source>
</evidence>
<evidence type="ECO:0000256" key="2">
    <source>
        <dbReference type="SAM" id="MobiDB-lite"/>
    </source>
</evidence>
<dbReference type="SUPFAM" id="SSF57667">
    <property type="entry name" value="beta-beta-alpha zinc fingers"/>
    <property type="match status" value="1"/>
</dbReference>
<proteinExistence type="predicted"/>
<keyword evidence="1" id="KW-0862">Zinc</keyword>
<evidence type="ECO:0000313" key="5">
    <source>
        <dbReference type="Proteomes" id="UP001159427"/>
    </source>
</evidence>
<evidence type="ECO:0000313" key="4">
    <source>
        <dbReference type="EMBL" id="CAH3191116.1"/>
    </source>
</evidence>
<feature type="non-terminal residue" evidence="4">
    <location>
        <position position="282"/>
    </location>
</feature>
<organism evidence="4 5">
    <name type="scientific">Porites evermanni</name>
    <dbReference type="NCBI Taxonomy" id="104178"/>
    <lineage>
        <taxon>Eukaryota</taxon>
        <taxon>Metazoa</taxon>
        <taxon>Cnidaria</taxon>
        <taxon>Anthozoa</taxon>
        <taxon>Hexacorallia</taxon>
        <taxon>Scleractinia</taxon>
        <taxon>Fungiina</taxon>
        <taxon>Poritidae</taxon>
        <taxon>Porites</taxon>
    </lineage>
</organism>
<dbReference type="InterPro" id="IPR036236">
    <property type="entry name" value="Znf_C2H2_sf"/>
</dbReference>
<accession>A0ABN8SHY8</accession>
<keyword evidence="5" id="KW-1185">Reference proteome</keyword>
<feature type="non-terminal residue" evidence="4">
    <location>
        <position position="1"/>
    </location>
</feature>
<comment type="caution">
    <text evidence="4">The sequence shown here is derived from an EMBL/GenBank/DDBJ whole genome shotgun (WGS) entry which is preliminary data.</text>
</comment>
<dbReference type="Proteomes" id="UP001159427">
    <property type="component" value="Unassembled WGS sequence"/>
</dbReference>
<keyword evidence="1" id="KW-0863">Zinc-finger</keyword>
<protein>
    <recommendedName>
        <fullName evidence="3">C2H2-type domain-containing protein</fullName>
    </recommendedName>
</protein>
<dbReference type="PROSITE" id="PS50157">
    <property type="entry name" value="ZINC_FINGER_C2H2_2"/>
    <property type="match status" value="1"/>
</dbReference>
<feature type="compositionally biased region" description="Polar residues" evidence="2">
    <location>
        <begin position="44"/>
        <end position="61"/>
    </location>
</feature>
<name>A0ABN8SHY8_9CNID</name>
<sequence length="282" mass="32964">LKTHQRTHTGEKPYECNRCDKIFTKKSRLNHAPAAKKHKKSADPGTSPTTPQTSAPGSSWQEDPVLIPSNRIPAAEENITDTYRQHWPQIRTRSRRRNRLQDWYNFRLSTISPTALREQLNRIFADQPTVFKVNFSFGFILRNTETGALQITPLDRNIQRGKPYEDNLCFFRCLALYNGCHTKNLERDTKHYYQQYRDAGISKKKFHGVKLSELVDLEKLYEVNIQVYSLAPTQSQSEDDDNEENTPEIAATLLRRSHRHYSSTLYLNLYENHFSYIKDLAR</sequence>
<reference evidence="4 5" key="1">
    <citation type="submission" date="2022-05" db="EMBL/GenBank/DDBJ databases">
        <authorList>
            <consortium name="Genoscope - CEA"/>
            <person name="William W."/>
        </authorList>
    </citation>
    <scope>NUCLEOTIDE SEQUENCE [LARGE SCALE GENOMIC DNA]</scope>
</reference>
<gene>
    <name evidence="4" type="ORF">PEVE_00021317</name>
</gene>
<feature type="compositionally biased region" description="Basic residues" evidence="2">
    <location>
        <begin position="27"/>
        <end position="40"/>
    </location>
</feature>
<feature type="region of interest" description="Disordered" evidence="2">
    <location>
        <begin position="27"/>
        <end position="65"/>
    </location>
</feature>
<dbReference type="InterPro" id="IPR013087">
    <property type="entry name" value="Znf_C2H2_type"/>
</dbReference>
<dbReference type="Gene3D" id="3.30.160.60">
    <property type="entry name" value="Classic Zinc Finger"/>
    <property type="match status" value="2"/>
</dbReference>
<keyword evidence="1" id="KW-0479">Metal-binding</keyword>
<feature type="domain" description="C2H2-type" evidence="3">
    <location>
        <begin position="1"/>
        <end position="13"/>
    </location>
</feature>
<evidence type="ECO:0000259" key="3">
    <source>
        <dbReference type="PROSITE" id="PS50157"/>
    </source>
</evidence>
<dbReference type="EMBL" id="CALNXI010002855">
    <property type="protein sequence ID" value="CAH3191116.1"/>
    <property type="molecule type" value="Genomic_DNA"/>
</dbReference>